<dbReference type="Proteomes" id="UP000001449">
    <property type="component" value="Chromosome 5"/>
</dbReference>
<feature type="transmembrane region" description="Helical" evidence="6">
    <location>
        <begin position="193"/>
        <end position="213"/>
    </location>
</feature>
<accession>B8C2A2</accession>
<dbReference type="InParanoid" id="B8C2A2"/>
<keyword evidence="3 6" id="KW-1133">Transmembrane helix</keyword>
<proteinExistence type="predicted"/>
<evidence type="ECO:0000256" key="5">
    <source>
        <dbReference type="PIRSR" id="PIRSR604254-1"/>
    </source>
</evidence>
<dbReference type="OMA" id="NAWTHLV"/>
<organism evidence="7 8">
    <name type="scientific">Thalassiosira pseudonana</name>
    <name type="common">Marine diatom</name>
    <name type="synonym">Cyclotella nana</name>
    <dbReference type="NCBI Taxonomy" id="35128"/>
    <lineage>
        <taxon>Eukaryota</taxon>
        <taxon>Sar</taxon>
        <taxon>Stramenopiles</taxon>
        <taxon>Ochrophyta</taxon>
        <taxon>Bacillariophyta</taxon>
        <taxon>Coscinodiscophyceae</taxon>
        <taxon>Thalassiosirophycidae</taxon>
        <taxon>Thalassiosirales</taxon>
        <taxon>Thalassiosiraceae</taxon>
        <taxon>Thalassiosira</taxon>
    </lineage>
</organism>
<keyword evidence="5" id="KW-0862">Zinc</keyword>
<evidence type="ECO:0000313" key="8">
    <source>
        <dbReference type="Proteomes" id="UP000001449"/>
    </source>
</evidence>
<keyword evidence="2 6" id="KW-0812">Transmembrane</keyword>
<reference evidence="7 8" key="1">
    <citation type="journal article" date="2004" name="Science">
        <title>The genome of the diatom Thalassiosira pseudonana: ecology, evolution, and metabolism.</title>
        <authorList>
            <person name="Armbrust E.V."/>
            <person name="Berges J.A."/>
            <person name="Bowler C."/>
            <person name="Green B.R."/>
            <person name="Martinez D."/>
            <person name="Putnam N.H."/>
            <person name="Zhou S."/>
            <person name="Allen A.E."/>
            <person name="Apt K.E."/>
            <person name="Bechner M."/>
            <person name="Brzezinski M.A."/>
            <person name="Chaal B.K."/>
            <person name="Chiovitti A."/>
            <person name="Davis A.K."/>
            <person name="Demarest M.S."/>
            <person name="Detter J.C."/>
            <person name="Glavina T."/>
            <person name="Goodstein D."/>
            <person name="Hadi M.Z."/>
            <person name="Hellsten U."/>
            <person name="Hildebrand M."/>
            <person name="Jenkins B.D."/>
            <person name="Jurka J."/>
            <person name="Kapitonov V.V."/>
            <person name="Kroger N."/>
            <person name="Lau W.W."/>
            <person name="Lane T.W."/>
            <person name="Larimer F.W."/>
            <person name="Lippmeier J.C."/>
            <person name="Lucas S."/>
            <person name="Medina M."/>
            <person name="Montsant A."/>
            <person name="Obornik M."/>
            <person name="Parker M.S."/>
            <person name="Palenik B."/>
            <person name="Pazour G.J."/>
            <person name="Richardson P.M."/>
            <person name="Rynearson T.A."/>
            <person name="Saito M.A."/>
            <person name="Schwartz D.C."/>
            <person name="Thamatrakoln K."/>
            <person name="Valentin K."/>
            <person name="Vardi A."/>
            <person name="Wilkerson F.P."/>
            <person name="Rokhsar D.S."/>
        </authorList>
    </citation>
    <scope>NUCLEOTIDE SEQUENCE [LARGE SCALE GENOMIC DNA]</scope>
    <source>
        <strain evidence="7 8">CCMP1335</strain>
    </source>
</reference>
<dbReference type="PANTHER" id="PTHR20855:SF3">
    <property type="entry name" value="LD03007P"/>
    <property type="match status" value="1"/>
</dbReference>
<dbReference type="PANTHER" id="PTHR20855">
    <property type="entry name" value="ADIPOR/PROGESTIN RECEPTOR-RELATED"/>
    <property type="match status" value="1"/>
</dbReference>
<dbReference type="eggNOG" id="KOG0748">
    <property type="taxonomic scope" value="Eukaryota"/>
</dbReference>
<comment type="subcellular location">
    <subcellularLocation>
        <location evidence="1">Membrane</location>
        <topology evidence="1">Multi-pass membrane protein</topology>
    </subcellularLocation>
</comment>
<evidence type="ECO:0000256" key="6">
    <source>
        <dbReference type="SAM" id="Phobius"/>
    </source>
</evidence>
<dbReference type="RefSeq" id="XP_002290598.1">
    <property type="nucleotide sequence ID" value="XM_002290562.1"/>
</dbReference>
<feature type="transmembrane region" description="Helical" evidence="6">
    <location>
        <begin position="73"/>
        <end position="95"/>
    </location>
</feature>
<feature type="binding site" evidence="5">
    <location>
        <position position="191"/>
    </location>
    <ligand>
        <name>Zn(2+)</name>
        <dbReference type="ChEBI" id="CHEBI:29105"/>
    </ligand>
</feature>
<feature type="transmembrane region" description="Helical" evidence="6">
    <location>
        <begin position="41"/>
        <end position="61"/>
    </location>
</feature>
<dbReference type="InterPro" id="IPR004254">
    <property type="entry name" value="AdipoR/HlyIII-related"/>
</dbReference>
<dbReference type="AlphaFoldDB" id="B8C2A2"/>
<protein>
    <submittedName>
        <fullName evidence="7">Hemolysin ii-like protein</fullName>
    </submittedName>
</protein>
<evidence type="ECO:0000313" key="7">
    <source>
        <dbReference type="EMBL" id="EED92350.1"/>
    </source>
</evidence>
<sequence length="214" mass="23305">STDEVFNSVSHLSAAMLSLLGTTLLISEASSQGNAWKVVSFILYGAGLTFLFVCSTLHHAISSTEKVEARLRMLDYLAIYPLIAGTFSPLCLVFLHDSVIGWSFFGVAWFLALVGMYLTATLGPGRLPRWMSMTMYITIGWIGAFLMIWIAPAIGLGGLAVFILGGLFFTVGGYVYTTEHPNPYPGVFGFHEIWHVAVILGAACHFAVMYCCVL</sequence>
<dbReference type="GO" id="GO:0016020">
    <property type="term" value="C:membrane"/>
    <property type="evidence" value="ECO:0007669"/>
    <property type="project" value="UniProtKB-SubCell"/>
</dbReference>
<dbReference type="GeneID" id="7446402"/>
<feature type="binding site" evidence="5">
    <location>
        <position position="59"/>
    </location>
    <ligand>
        <name>Zn(2+)</name>
        <dbReference type="ChEBI" id="CHEBI:29105"/>
    </ligand>
</feature>
<dbReference type="HOGENOM" id="CLU_051078_2_1_1"/>
<feature type="transmembrane region" description="Helical" evidence="6">
    <location>
        <begin position="101"/>
        <end position="120"/>
    </location>
</feature>
<dbReference type="EMBL" id="CM000642">
    <property type="protein sequence ID" value="EED92350.1"/>
    <property type="molecule type" value="Genomic_DNA"/>
</dbReference>
<feature type="non-terminal residue" evidence="7">
    <location>
        <position position="214"/>
    </location>
</feature>
<reference evidence="7 8" key="2">
    <citation type="journal article" date="2008" name="Nature">
        <title>The Phaeodactylum genome reveals the evolutionary history of diatom genomes.</title>
        <authorList>
            <person name="Bowler C."/>
            <person name="Allen A.E."/>
            <person name="Badger J.H."/>
            <person name="Grimwood J."/>
            <person name="Jabbari K."/>
            <person name="Kuo A."/>
            <person name="Maheswari U."/>
            <person name="Martens C."/>
            <person name="Maumus F."/>
            <person name="Otillar R.P."/>
            <person name="Rayko E."/>
            <person name="Salamov A."/>
            <person name="Vandepoele K."/>
            <person name="Beszteri B."/>
            <person name="Gruber A."/>
            <person name="Heijde M."/>
            <person name="Katinka M."/>
            <person name="Mock T."/>
            <person name="Valentin K."/>
            <person name="Verret F."/>
            <person name="Berges J.A."/>
            <person name="Brownlee C."/>
            <person name="Cadoret J.P."/>
            <person name="Chiovitti A."/>
            <person name="Choi C.J."/>
            <person name="Coesel S."/>
            <person name="De Martino A."/>
            <person name="Detter J.C."/>
            <person name="Durkin C."/>
            <person name="Falciatore A."/>
            <person name="Fournet J."/>
            <person name="Haruta M."/>
            <person name="Huysman M.J."/>
            <person name="Jenkins B.D."/>
            <person name="Jiroutova K."/>
            <person name="Jorgensen R.E."/>
            <person name="Joubert Y."/>
            <person name="Kaplan A."/>
            <person name="Kroger N."/>
            <person name="Kroth P.G."/>
            <person name="La Roche J."/>
            <person name="Lindquist E."/>
            <person name="Lommer M."/>
            <person name="Martin-Jezequel V."/>
            <person name="Lopez P.J."/>
            <person name="Lucas S."/>
            <person name="Mangogna M."/>
            <person name="McGinnis K."/>
            <person name="Medlin L.K."/>
            <person name="Montsant A."/>
            <person name="Oudot-Le Secq M.P."/>
            <person name="Napoli C."/>
            <person name="Obornik M."/>
            <person name="Parker M.S."/>
            <person name="Petit J.L."/>
            <person name="Porcel B.M."/>
            <person name="Poulsen N."/>
            <person name="Robison M."/>
            <person name="Rychlewski L."/>
            <person name="Rynearson T.A."/>
            <person name="Schmutz J."/>
            <person name="Shapiro H."/>
            <person name="Siaut M."/>
            <person name="Stanley M."/>
            <person name="Sussman M.R."/>
            <person name="Taylor A.R."/>
            <person name="Vardi A."/>
            <person name="von Dassow P."/>
            <person name="Vyverman W."/>
            <person name="Willis A."/>
            <person name="Wyrwicz L.S."/>
            <person name="Rokhsar D.S."/>
            <person name="Weissenbach J."/>
            <person name="Armbrust E.V."/>
            <person name="Green B.R."/>
            <person name="Van de Peer Y."/>
            <person name="Grigoriev I.V."/>
        </authorList>
    </citation>
    <scope>NUCLEOTIDE SEQUENCE [LARGE SCALE GENOMIC DNA]</scope>
    <source>
        <strain evidence="7 8">CCMP1335</strain>
    </source>
</reference>
<dbReference type="STRING" id="35128.B8C2A2"/>
<feature type="transmembrane region" description="Helical" evidence="6">
    <location>
        <begin position="141"/>
        <end position="173"/>
    </location>
</feature>
<dbReference type="Pfam" id="PF03006">
    <property type="entry name" value="HlyIII"/>
    <property type="match status" value="1"/>
</dbReference>
<evidence type="ECO:0000256" key="4">
    <source>
        <dbReference type="ARBA" id="ARBA00023136"/>
    </source>
</evidence>
<name>B8C2A2_THAPS</name>
<feature type="non-terminal residue" evidence="7">
    <location>
        <position position="1"/>
    </location>
</feature>
<evidence type="ECO:0000256" key="3">
    <source>
        <dbReference type="ARBA" id="ARBA00022989"/>
    </source>
</evidence>
<keyword evidence="8" id="KW-1185">Reference proteome</keyword>
<gene>
    <name evidence="7" type="ORF">THAPSDRAFT_262455</name>
</gene>
<dbReference type="PaxDb" id="35128-Thaps262455"/>
<evidence type="ECO:0000256" key="2">
    <source>
        <dbReference type="ARBA" id="ARBA00022692"/>
    </source>
</evidence>
<keyword evidence="4 6" id="KW-0472">Membrane</keyword>
<feature type="binding site" evidence="5">
    <location>
        <position position="195"/>
    </location>
    <ligand>
        <name>Zn(2+)</name>
        <dbReference type="ChEBI" id="CHEBI:29105"/>
    </ligand>
</feature>
<dbReference type="GO" id="GO:0046872">
    <property type="term" value="F:metal ion binding"/>
    <property type="evidence" value="ECO:0007669"/>
    <property type="project" value="UniProtKB-KW"/>
</dbReference>
<evidence type="ECO:0000256" key="1">
    <source>
        <dbReference type="ARBA" id="ARBA00004141"/>
    </source>
</evidence>
<keyword evidence="5" id="KW-0479">Metal-binding</keyword>
<dbReference type="KEGG" id="tps:THAPSDRAFT_262455"/>